<keyword evidence="2" id="KW-0004">4Fe-4S</keyword>
<evidence type="ECO:0000256" key="4">
    <source>
        <dbReference type="ARBA" id="ARBA00023004"/>
    </source>
</evidence>
<comment type="similarity">
    <text evidence="1">Belongs to the class-I fumarase family.</text>
</comment>
<name>A0ABU0DZP3_9FIRM</name>
<evidence type="ECO:0000313" key="8">
    <source>
        <dbReference type="EMBL" id="MDQ0360102.1"/>
    </source>
</evidence>
<comment type="caution">
    <text evidence="8">The sequence shown here is derived from an EMBL/GenBank/DDBJ whole genome shotgun (WGS) entry which is preliminary data.</text>
</comment>
<keyword evidence="9" id="KW-1185">Reference proteome</keyword>
<dbReference type="GO" id="GO:0004333">
    <property type="term" value="F:fumarate hydratase activity"/>
    <property type="evidence" value="ECO:0007669"/>
    <property type="project" value="UniProtKB-EC"/>
</dbReference>
<keyword evidence="6 8" id="KW-0456">Lyase</keyword>
<dbReference type="EC" id="4.2.1.2" evidence="8"/>
<evidence type="ECO:0000256" key="3">
    <source>
        <dbReference type="ARBA" id="ARBA00022723"/>
    </source>
</evidence>
<dbReference type="PANTHER" id="PTHR30389:SF17">
    <property type="entry name" value="L(+)-TARTRATE DEHYDRATASE SUBUNIT ALPHA-RELATED"/>
    <property type="match status" value="1"/>
</dbReference>
<dbReference type="InterPro" id="IPR004646">
    <property type="entry name" value="Fe-S_hydro-lyase_TtdA-typ_cat"/>
</dbReference>
<proteinExistence type="inferred from homology"/>
<keyword evidence="4" id="KW-0408">Iron</keyword>
<dbReference type="InterPro" id="IPR051208">
    <property type="entry name" value="Class-I_Fumarase/Tartrate_DH"/>
</dbReference>
<keyword evidence="5" id="KW-0411">Iron-sulfur</keyword>
<dbReference type="Pfam" id="PF05681">
    <property type="entry name" value="Fumerase"/>
    <property type="match status" value="1"/>
</dbReference>
<keyword evidence="3" id="KW-0479">Metal-binding</keyword>
<evidence type="ECO:0000313" key="9">
    <source>
        <dbReference type="Proteomes" id="UP001230220"/>
    </source>
</evidence>
<sequence>MKEINVQIITNKIKDMVQDININYPKDIRYLLDQAAENETNPLGKETLQLLQQNADIASQEQIPVCQDTGMVIVFINIGQEVHLVGGDLNEAINEGVRLGYEEGYLRKSIVDDPIYERINTKDNTPCVIYTSIIEGDRIELEVSTKGFGSENMSTLTMLKPAQGEQGVVDAVINAIKNAGPNACPPMVVGVGIGGSFDYAAVLAKKATLRDATLPNQNPKYAQLEKKLLNEANKLNIGPQGFKGDTTALAVNVEYFPTHIAGLPVAVNISCHITRHAKEVIS</sequence>
<reference evidence="8 9" key="1">
    <citation type="submission" date="2023-07" db="EMBL/GenBank/DDBJ databases">
        <title>Genomic Encyclopedia of Type Strains, Phase IV (KMG-IV): sequencing the most valuable type-strain genomes for metagenomic binning, comparative biology and taxonomic classification.</title>
        <authorList>
            <person name="Goeker M."/>
        </authorList>
    </citation>
    <scope>NUCLEOTIDE SEQUENCE [LARGE SCALE GENOMIC DNA]</scope>
    <source>
        <strain evidence="8 9">DSM 16784</strain>
    </source>
</reference>
<dbReference type="EMBL" id="JAUSUR010000001">
    <property type="protein sequence ID" value="MDQ0360102.1"/>
    <property type="molecule type" value="Genomic_DNA"/>
</dbReference>
<accession>A0ABU0DZP3</accession>
<feature type="domain" description="Fe-S hydro-lyase tartrate dehydratase alpha-type catalytic" evidence="7">
    <location>
        <begin position="11"/>
        <end position="278"/>
    </location>
</feature>
<evidence type="ECO:0000256" key="5">
    <source>
        <dbReference type="ARBA" id="ARBA00023014"/>
    </source>
</evidence>
<dbReference type="NCBIfam" id="NF004885">
    <property type="entry name" value="PRK06246.1"/>
    <property type="match status" value="1"/>
</dbReference>
<evidence type="ECO:0000256" key="6">
    <source>
        <dbReference type="ARBA" id="ARBA00023239"/>
    </source>
</evidence>
<dbReference type="PANTHER" id="PTHR30389">
    <property type="entry name" value="FUMARATE HYDRATASE-RELATED"/>
    <property type="match status" value="1"/>
</dbReference>
<evidence type="ECO:0000256" key="2">
    <source>
        <dbReference type="ARBA" id="ARBA00022485"/>
    </source>
</evidence>
<dbReference type="Proteomes" id="UP001230220">
    <property type="component" value="Unassembled WGS sequence"/>
</dbReference>
<evidence type="ECO:0000259" key="7">
    <source>
        <dbReference type="Pfam" id="PF05681"/>
    </source>
</evidence>
<organism evidence="8 9">
    <name type="scientific">Breznakia pachnodae</name>
    <dbReference type="NCBI Taxonomy" id="265178"/>
    <lineage>
        <taxon>Bacteria</taxon>
        <taxon>Bacillati</taxon>
        <taxon>Bacillota</taxon>
        <taxon>Erysipelotrichia</taxon>
        <taxon>Erysipelotrichales</taxon>
        <taxon>Erysipelotrichaceae</taxon>
        <taxon>Breznakia</taxon>
    </lineage>
</organism>
<dbReference type="NCBIfam" id="TIGR00722">
    <property type="entry name" value="ttdA_fumA_fumB"/>
    <property type="match status" value="1"/>
</dbReference>
<evidence type="ECO:0000256" key="1">
    <source>
        <dbReference type="ARBA" id="ARBA00008876"/>
    </source>
</evidence>
<gene>
    <name evidence="8" type="ORF">J2S15_000833</name>
</gene>
<dbReference type="RefSeq" id="WP_307405750.1">
    <property type="nucleotide sequence ID" value="NZ_JAUSUR010000001.1"/>
</dbReference>
<protein>
    <submittedName>
        <fullName evidence="8">Fumarate hydratase subunit alpha</fullName>
        <ecNumber evidence="8">4.2.1.2</ecNumber>
    </submittedName>
</protein>